<protein>
    <submittedName>
        <fullName evidence="6">DNA mismatch repair protein MutS</fullName>
    </submittedName>
</protein>
<dbReference type="SMART" id="SM00534">
    <property type="entry name" value="MUTSac"/>
    <property type="match status" value="1"/>
</dbReference>
<evidence type="ECO:0000256" key="3">
    <source>
        <dbReference type="ARBA" id="ARBA00023125"/>
    </source>
</evidence>
<evidence type="ECO:0000256" key="1">
    <source>
        <dbReference type="ARBA" id="ARBA00022741"/>
    </source>
</evidence>
<evidence type="ECO:0000259" key="5">
    <source>
        <dbReference type="SMART" id="SM00534"/>
    </source>
</evidence>
<dbReference type="GO" id="GO:0005524">
    <property type="term" value="F:ATP binding"/>
    <property type="evidence" value="ECO:0007669"/>
    <property type="project" value="UniProtKB-KW"/>
</dbReference>
<feature type="transmembrane region" description="Helical" evidence="4">
    <location>
        <begin position="250"/>
        <end position="269"/>
    </location>
</feature>
<keyword evidence="4" id="KW-1133">Transmembrane helix</keyword>
<dbReference type="GO" id="GO:0006298">
    <property type="term" value="P:mismatch repair"/>
    <property type="evidence" value="ECO:0007669"/>
    <property type="project" value="InterPro"/>
</dbReference>
<gene>
    <name evidence="6" type="ORF">HMPREF0647_02920</name>
</gene>
<sequence>MNTELYTYYKNRIAEVNNIMIHLKGKNTYFVLGEVITFAGIIGFMVFYVINQSSFWVLLSSLLSLILYMLIRNFDAKNTKQIEALTALLNVYKREVRYHEGYFDQFAAGEQFVDARHSFTFDLDIFGQLSLYQRINRCVTTGGADYLALCLSEENLEHSQKAKLAQIGRRSESIRTLAQDRKLVTQFKALGVEKIIDTVAIQQALAKVETIRVPHFFGTQWFKILLNTGLVGFYVSLVLAVLGYCDYSIPSIWAAANFNISFFASYRYLKKITVAFDRVRHQVQNYVRVMQLIETINAGSSEELQQIKSRLANALAAFEHLERISQKIDGRSNEFGVILFNVLRLIDLSIISSFVSLQNHFKASTRQWLDAVSKFDALVSMANFRLNEDKATEARVVESNEVVFEAEGLYHPFLGDKAVTNNFSVENLHYYIITGANMAGKSTFLRTLGINYVLAMNGLPVFATRFTISIFHLFTSMRTTDDLANGISYFNAELLRLKQLIGSLQPTMPNLIILDEILKGTNSLDKLNGSRLFLEYVSERNVTGVIATHDLELSKMDANSRFHNFCFEIELGSNIGYSYKLGVGVARNQNATYLLKDILAD</sequence>
<evidence type="ECO:0000256" key="2">
    <source>
        <dbReference type="ARBA" id="ARBA00022840"/>
    </source>
</evidence>
<dbReference type="SUPFAM" id="SSF52540">
    <property type="entry name" value="P-loop containing nucleoside triphosphate hydrolases"/>
    <property type="match status" value="1"/>
</dbReference>
<evidence type="ECO:0000313" key="7">
    <source>
        <dbReference type="Proteomes" id="UP000029525"/>
    </source>
</evidence>
<dbReference type="AlphaFoldDB" id="A0A096CJ23"/>
<dbReference type="InterPro" id="IPR000432">
    <property type="entry name" value="DNA_mismatch_repair_MutS_C"/>
</dbReference>
<dbReference type="Gene3D" id="3.40.50.300">
    <property type="entry name" value="P-loop containing nucleotide triphosphate hydrolases"/>
    <property type="match status" value="1"/>
</dbReference>
<dbReference type="GO" id="GO:0140664">
    <property type="term" value="F:ATP-dependent DNA damage sensor activity"/>
    <property type="evidence" value="ECO:0007669"/>
    <property type="project" value="InterPro"/>
</dbReference>
<dbReference type="PANTHER" id="PTHR11361:SF99">
    <property type="entry name" value="DNA MISMATCH REPAIR PROTEIN"/>
    <property type="match status" value="1"/>
</dbReference>
<organism evidence="6 7">
    <name type="scientific">Prevotella bivia DNF00320</name>
    <dbReference type="NCBI Taxonomy" id="1401068"/>
    <lineage>
        <taxon>Bacteria</taxon>
        <taxon>Pseudomonadati</taxon>
        <taxon>Bacteroidota</taxon>
        <taxon>Bacteroidia</taxon>
        <taxon>Bacteroidales</taxon>
        <taxon>Prevotellaceae</taxon>
        <taxon>Prevotella</taxon>
    </lineage>
</organism>
<feature type="transmembrane region" description="Helical" evidence="4">
    <location>
        <begin position="224"/>
        <end position="244"/>
    </location>
</feature>
<evidence type="ECO:0000313" key="6">
    <source>
        <dbReference type="EMBL" id="KGF45289.1"/>
    </source>
</evidence>
<dbReference type="RefSeq" id="WP_036866260.1">
    <property type="nucleotide sequence ID" value="NZ_JRNQ01000017.1"/>
</dbReference>
<dbReference type="EMBL" id="JRNQ01000017">
    <property type="protein sequence ID" value="KGF45289.1"/>
    <property type="molecule type" value="Genomic_DNA"/>
</dbReference>
<feature type="transmembrane region" description="Helical" evidence="4">
    <location>
        <begin position="55"/>
        <end position="71"/>
    </location>
</feature>
<dbReference type="Pfam" id="PF00488">
    <property type="entry name" value="MutS_V"/>
    <property type="match status" value="1"/>
</dbReference>
<name>A0A096CJ23_9BACT</name>
<keyword evidence="2" id="KW-0067">ATP-binding</keyword>
<keyword evidence="3" id="KW-0238">DNA-binding</keyword>
<dbReference type="Proteomes" id="UP000029525">
    <property type="component" value="Unassembled WGS sequence"/>
</dbReference>
<keyword evidence="1" id="KW-0547">Nucleotide-binding</keyword>
<feature type="transmembrane region" description="Helical" evidence="4">
    <location>
        <begin position="29"/>
        <end position="49"/>
    </location>
</feature>
<dbReference type="InterPro" id="IPR045076">
    <property type="entry name" value="MutS"/>
</dbReference>
<dbReference type="OrthoDB" id="9802448at2"/>
<feature type="domain" description="DNA mismatch repair proteins mutS family" evidence="5">
    <location>
        <begin position="426"/>
        <end position="600"/>
    </location>
</feature>
<proteinExistence type="predicted"/>
<keyword evidence="4" id="KW-0472">Membrane</keyword>
<reference evidence="6 7" key="1">
    <citation type="submission" date="2014-07" db="EMBL/GenBank/DDBJ databases">
        <authorList>
            <person name="McCorrison J."/>
            <person name="Sanka R."/>
            <person name="Torralba M."/>
            <person name="Gillis M."/>
            <person name="Haft D.H."/>
            <person name="Methe B."/>
            <person name="Sutton G."/>
            <person name="Nelson K.E."/>
        </authorList>
    </citation>
    <scope>NUCLEOTIDE SEQUENCE [LARGE SCALE GENOMIC DNA]</scope>
    <source>
        <strain evidence="6 7">DNF00320</strain>
    </source>
</reference>
<dbReference type="GO" id="GO:0030983">
    <property type="term" value="F:mismatched DNA binding"/>
    <property type="evidence" value="ECO:0007669"/>
    <property type="project" value="InterPro"/>
</dbReference>
<evidence type="ECO:0000256" key="4">
    <source>
        <dbReference type="SAM" id="Phobius"/>
    </source>
</evidence>
<dbReference type="PANTHER" id="PTHR11361">
    <property type="entry name" value="DNA MISMATCH REPAIR PROTEIN MUTS FAMILY MEMBER"/>
    <property type="match status" value="1"/>
</dbReference>
<keyword evidence="4" id="KW-0812">Transmembrane</keyword>
<dbReference type="InterPro" id="IPR027417">
    <property type="entry name" value="P-loop_NTPase"/>
</dbReference>
<accession>A0A096CJ23</accession>
<comment type="caution">
    <text evidence="6">The sequence shown here is derived from an EMBL/GenBank/DDBJ whole genome shotgun (WGS) entry which is preliminary data.</text>
</comment>
<dbReference type="GO" id="GO:0005829">
    <property type="term" value="C:cytosol"/>
    <property type="evidence" value="ECO:0007669"/>
    <property type="project" value="TreeGrafter"/>
</dbReference>